<dbReference type="EMBL" id="JAATWM020000015">
    <property type="protein sequence ID" value="KAF9876981.1"/>
    <property type="molecule type" value="Genomic_DNA"/>
</dbReference>
<dbReference type="RefSeq" id="XP_038746442.1">
    <property type="nucleotide sequence ID" value="XM_038887966.1"/>
</dbReference>
<proteinExistence type="predicted"/>
<dbReference type="Proteomes" id="UP000781932">
    <property type="component" value="Unassembled WGS sequence"/>
</dbReference>
<keyword evidence="1" id="KW-0812">Transmembrane</keyword>
<organism evidence="2 3">
    <name type="scientific">Colletotrichum karsti</name>
    <dbReference type="NCBI Taxonomy" id="1095194"/>
    <lineage>
        <taxon>Eukaryota</taxon>
        <taxon>Fungi</taxon>
        <taxon>Dikarya</taxon>
        <taxon>Ascomycota</taxon>
        <taxon>Pezizomycotina</taxon>
        <taxon>Sordariomycetes</taxon>
        <taxon>Hypocreomycetidae</taxon>
        <taxon>Glomerellales</taxon>
        <taxon>Glomerellaceae</taxon>
        <taxon>Colletotrichum</taxon>
        <taxon>Colletotrichum boninense species complex</taxon>
    </lineage>
</organism>
<keyword evidence="1" id="KW-0472">Membrane</keyword>
<name>A0A9P6IAH6_9PEZI</name>
<evidence type="ECO:0000313" key="3">
    <source>
        <dbReference type="Proteomes" id="UP000781932"/>
    </source>
</evidence>
<dbReference type="OrthoDB" id="5428040at2759"/>
<evidence type="ECO:0000256" key="1">
    <source>
        <dbReference type="SAM" id="Phobius"/>
    </source>
</evidence>
<feature type="transmembrane region" description="Helical" evidence="1">
    <location>
        <begin position="226"/>
        <end position="244"/>
    </location>
</feature>
<accession>A0A9P6IAH6</accession>
<reference evidence="2" key="2">
    <citation type="submission" date="2020-11" db="EMBL/GenBank/DDBJ databases">
        <title>Whole genome sequencing of Colletotrichum sp.</title>
        <authorList>
            <person name="Li H."/>
        </authorList>
    </citation>
    <scope>NUCLEOTIDE SEQUENCE</scope>
    <source>
        <strain evidence="2">CkLH20</strain>
    </source>
</reference>
<gene>
    <name evidence="2" type="ORF">CkaCkLH20_05247</name>
</gene>
<dbReference type="GeneID" id="62161040"/>
<dbReference type="AlphaFoldDB" id="A0A9P6IAH6"/>
<sequence length="371" mass="40948">MTDGSFYGETETLNLTTTTSDHWANITFRGLAADDGTKLWEMLFQMTACFTPLLSSYGNESVYYNISAESLTTNLEPSTWWEREDQSYDMSFVHAQLGVMPLPISLKERQVMSLSPEITQPSAAGVGIMNEATGLFHMIENLPGRDIAFCLFCRAADSSDMGVDIFYTTLFTQAMISPGSPAKALQAVRFARAREGYYTLMEAFSPVGTASVTFLEAAPVPVRGRGYWSVVGVLGVFVATFGVVGRRFRSTHNSLPENAWHTIAQLSESPEISQILRRSTLATDEAVEHLIDGTQPPFGSAGQIGSFKAASRKLWDEIVAVIKSRRRTDKPRFMVRDGVFVRASGAEKEADLESMELRLRSTTMNTSSQDC</sequence>
<evidence type="ECO:0000313" key="2">
    <source>
        <dbReference type="EMBL" id="KAF9876981.1"/>
    </source>
</evidence>
<keyword evidence="3" id="KW-1185">Reference proteome</keyword>
<keyword evidence="1" id="KW-1133">Transmembrane helix</keyword>
<comment type="caution">
    <text evidence="2">The sequence shown here is derived from an EMBL/GenBank/DDBJ whole genome shotgun (WGS) entry which is preliminary data.</text>
</comment>
<protein>
    <submittedName>
        <fullName evidence="2">Uncharacterized protein</fullName>
    </submittedName>
</protein>
<reference evidence="2" key="1">
    <citation type="submission" date="2020-03" db="EMBL/GenBank/DDBJ databases">
        <authorList>
            <person name="He L."/>
        </authorList>
    </citation>
    <scope>NUCLEOTIDE SEQUENCE</scope>
    <source>
        <strain evidence="2">CkLH20</strain>
    </source>
</reference>